<evidence type="ECO:0000313" key="4">
    <source>
        <dbReference type="Proteomes" id="UP001139559"/>
    </source>
</evidence>
<name>A0A9X1XMS1_9VIBR</name>
<dbReference type="Proteomes" id="UP001139559">
    <property type="component" value="Unassembled WGS sequence"/>
</dbReference>
<evidence type="ECO:0000313" key="3">
    <source>
        <dbReference type="EMBL" id="MCK6265787.1"/>
    </source>
</evidence>
<organism evidence="3 4">
    <name type="scientific">Vibrio amylolyticus</name>
    <dbReference type="NCBI Taxonomy" id="2847292"/>
    <lineage>
        <taxon>Bacteria</taxon>
        <taxon>Pseudomonadati</taxon>
        <taxon>Pseudomonadota</taxon>
        <taxon>Gammaproteobacteria</taxon>
        <taxon>Vibrionales</taxon>
        <taxon>Vibrionaceae</taxon>
        <taxon>Vibrio</taxon>
    </lineage>
</organism>
<dbReference type="AlphaFoldDB" id="A0A9X1XMS1"/>
<sequence>MKTIALTLMAAFIAIPTAMAGPANNSNLPPNTQSQIIEIKQVLTEPLAYLDPSEKTGGGFTYDEDAQRTGERFTYLDPSEKTGGGFTYDEDEQRTGERFTYLDPSEKTGGGFTYDEDEQRTSERFAS</sequence>
<dbReference type="EMBL" id="JAJHVV010000020">
    <property type="protein sequence ID" value="MCK6265787.1"/>
    <property type="molecule type" value="Genomic_DNA"/>
</dbReference>
<proteinExistence type="predicted"/>
<accession>A0A9X1XMS1</accession>
<keyword evidence="2" id="KW-0732">Signal</keyword>
<feature type="chain" id="PRO_5040757798" evidence="2">
    <location>
        <begin position="21"/>
        <end position="127"/>
    </location>
</feature>
<reference evidence="3" key="1">
    <citation type="submission" date="2021-11" db="EMBL/GenBank/DDBJ databases">
        <title>Vibrio ZSDE26 sp. nov. and Vibrio ZSDZ34 sp. nov., isolated from coastal seawater in Qingdao.</title>
        <authorList>
            <person name="Zhang P."/>
        </authorList>
    </citation>
    <scope>NUCLEOTIDE SEQUENCE</scope>
    <source>
        <strain evidence="3">ZSDE26</strain>
    </source>
</reference>
<keyword evidence="4" id="KW-1185">Reference proteome</keyword>
<gene>
    <name evidence="3" type="ORF">KP803_21230</name>
</gene>
<feature type="signal peptide" evidence="2">
    <location>
        <begin position="1"/>
        <end position="20"/>
    </location>
</feature>
<comment type="caution">
    <text evidence="3">The sequence shown here is derived from an EMBL/GenBank/DDBJ whole genome shotgun (WGS) entry which is preliminary data.</text>
</comment>
<evidence type="ECO:0000256" key="1">
    <source>
        <dbReference type="SAM" id="MobiDB-lite"/>
    </source>
</evidence>
<dbReference type="RefSeq" id="WP_248010852.1">
    <property type="nucleotide sequence ID" value="NZ_JAJHVV010000020.1"/>
</dbReference>
<protein>
    <submittedName>
        <fullName evidence="3">Uncharacterized protein</fullName>
    </submittedName>
</protein>
<evidence type="ECO:0000256" key="2">
    <source>
        <dbReference type="SAM" id="SignalP"/>
    </source>
</evidence>
<feature type="region of interest" description="Disordered" evidence="1">
    <location>
        <begin position="75"/>
        <end position="127"/>
    </location>
</feature>